<feature type="region of interest" description="Disordered" evidence="3">
    <location>
        <begin position="1"/>
        <end position="74"/>
    </location>
</feature>
<dbReference type="Pfam" id="PF02518">
    <property type="entry name" value="HATPase_c"/>
    <property type="match status" value="1"/>
</dbReference>
<feature type="region of interest" description="Disordered" evidence="3">
    <location>
        <begin position="278"/>
        <end position="338"/>
    </location>
</feature>
<feature type="region of interest" description="Disordered" evidence="3">
    <location>
        <begin position="659"/>
        <end position="678"/>
    </location>
</feature>
<evidence type="ECO:0000256" key="2">
    <source>
        <dbReference type="PROSITE-ProRule" id="PRU00169"/>
    </source>
</evidence>
<gene>
    <name evidence="6" type="ORF">EJ04DRAFT_216496</name>
</gene>
<feature type="compositionally biased region" description="Basic and acidic residues" evidence="3">
    <location>
        <begin position="508"/>
        <end position="517"/>
    </location>
</feature>
<dbReference type="Gene3D" id="1.10.287.130">
    <property type="match status" value="1"/>
</dbReference>
<dbReference type="GO" id="GO:0000155">
    <property type="term" value="F:phosphorelay sensor kinase activity"/>
    <property type="evidence" value="ECO:0007669"/>
    <property type="project" value="InterPro"/>
</dbReference>
<feature type="compositionally biased region" description="Polar residues" evidence="3">
    <location>
        <begin position="493"/>
        <end position="506"/>
    </location>
</feature>
<dbReference type="InterPro" id="IPR004358">
    <property type="entry name" value="Sig_transdc_His_kin-like_C"/>
</dbReference>
<dbReference type="OrthoDB" id="303614at2759"/>
<feature type="compositionally biased region" description="Basic and acidic residues" evidence="3">
    <location>
        <begin position="17"/>
        <end position="33"/>
    </location>
</feature>
<dbReference type="Pfam" id="PF00072">
    <property type="entry name" value="Response_reg"/>
    <property type="match status" value="1"/>
</dbReference>
<dbReference type="InterPro" id="IPR003594">
    <property type="entry name" value="HATPase_dom"/>
</dbReference>
<feature type="compositionally biased region" description="Pro residues" evidence="3">
    <location>
        <begin position="63"/>
        <end position="73"/>
    </location>
</feature>
<accession>A0A9P4V3G2</accession>
<feature type="compositionally biased region" description="Basic and acidic residues" evidence="3">
    <location>
        <begin position="1263"/>
        <end position="1279"/>
    </location>
</feature>
<evidence type="ECO:0000313" key="7">
    <source>
        <dbReference type="Proteomes" id="UP000799444"/>
    </source>
</evidence>
<feature type="region of interest" description="Disordered" evidence="3">
    <location>
        <begin position="488"/>
        <end position="517"/>
    </location>
</feature>
<dbReference type="InterPro" id="IPR050956">
    <property type="entry name" value="2C_system_His_kinase"/>
</dbReference>
<dbReference type="Gene3D" id="3.40.50.2300">
    <property type="match status" value="1"/>
</dbReference>
<dbReference type="FunFam" id="1.10.287.130:FF:000023">
    <property type="entry name" value="Sensor histidine kinase/response regulator, putative"/>
    <property type="match status" value="1"/>
</dbReference>
<dbReference type="InterPro" id="IPR005467">
    <property type="entry name" value="His_kinase_dom"/>
</dbReference>
<dbReference type="InterPro" id="IPR003661">
    <property type="entry name" value="HisK_dim/P_dom"/>
</dbReference>
<feature type="region of interest" description="Disordered" evidence="3">
    <location>
        <begin position="1231"/>
        <end position="1313"/>
    </location>
</feature>
<dbReference type="InterPro" id="IPR036890">
    <property type="entry name" value="HATPase_C_sf"/>
</dbReference>
<feature type="compositionally biased region" description="Low complexity" evidence="3">
    <location>
        <begin position="292"/>
        <end position="305"/>
    </location>
</feature>
<evidence type="ECO:0000259" key="5">
    <source>
        <dbReference type="PROSITE" id="PS50110"/>
    </source>
</evidence>
<dbReference type="InterPro" id="IPR011006">
    <property type="entry name" value="CheY-like_superfamily"/>
</dbReference>
<dbReference type="PRINTS" id="PR00344">
    <property type="entry name" value="BCTRLSENSOR"/>
</dbReference>
<feature type="compositionally biased region" description="Basic residues" evidence="3">
    <location>
        <begin position="660"/>
        <end position="669"/>
    </location>
</feature>
<dbReference type="Proteomes" id="UP000799444">
    <property type="component" value="Unassembled WGS sequence"/>
</dbReference>
<dbReference type="Gene3D" id="3.30.565.10">
    <property type="entry name" value="Histidine kinase-like ATPase, C-terminal domain"/>
    <property type="match status" value="1"/>
</dbReference>
<dbReference type="SMART" id="SM00388">
    <property type="entry name" value="HisKA"/>
    <property type="match status" value="1"/>
</dbReference>
<evidence type="ECO:0000256" key="3">
    <source>
        <dbReference type="SAM" id="MobiDB-lite"/>
    </source>
</evidence>
<evidence type="ECO:0000313" key="6">
    <source>
        <dbReference type="EMBL" id="KAF2735301.1"/>
    </source>
</evidence>
<dbReference type="SUPFAM" id="SSF47384">
    <property type="entry name" value="Homodimeric domain of signal transducing histidine kinase"/>
    <property type="match status" value="1"/>
</dbReference>
<proteinExistence type="predicted"/>
<organism evidence="6 7">
    <name type="scientific">Polyplosphaeria fusca</name>
    <dbReference type="NCBI Taxonomy" id="682080"/>
    <lineage>
        <taxon>Eukaryota</taxon>
        <taxon>Fungi</taxon>
        <taxon>Dikarya</taxon>
        <taxon>Ascomycota</taxon>
        <taxon>Pezizomycotina</taxon>
        <taxon>Dothideomycetes</taxon>
        <taxon>Pleosporomycetidae</taxon>
        <taxon>Pleosporales</taxon>
        <taxon>Tetraplosphaeriaceae</taxon>
        <taxon>Polyplosphaeria</taxon>
    </lineage>
</organism>
<dbReference type="SMART" id="SM00448">
    <property type="entry name" value="REC"/>
    <property type="match status" value="1"/>
</dbReference>
<comment type="caution">
    <text evidence="6">The sequence shown here is derived from an EMBL/GenBank/DDBJ whole genome shotgun (WGS) entry which is preliminary data.</text>
</comment>
<dbReference type="InterPro" id="IPR036097">
    <property type="entry name" value="HisK_dim/P_sf"/>
</dbReference>
<feature type="compositionally biased region" description="Acidic residues" evidence="3">
    <location>
        <begin position="1232"/>
        <end position="1262"/>
    </location>
</feature>
<feature type="domain" description="Response regulatory" evidence="5">
    <location>
        <begin position="1099"/>
        <end position="1223"/>
    </location>
</feature>
<dbReference type="PANTHER" id="PTHR43719:SF11">
    <property type="entry name" value="HISTIDINE KINASE_RESPONSE REGULATOR, PUTATIVE-RELATED"/>
    <property type="match status" value="1"/>
</dbReference>
<evidence type="ECO:0000259" key="4">
    <source>
        <dbReference type="PROSITE" id="PS50109"/>
    </source>
</evidence>
<evidence type="ECO:0000256" key="1">
    <source>
        <dbReference type="ARBA" id="ARBA00022553"/>
    </source>
</evidence>
<dbReference type="Pfam" id="PF00512">
    <property type="entry name" value="HisKA"/>
    <property type="match status" value="1"/>
</dbReference>
<keyword evidence="1 2" id="KW-0597">Phosphoprotein</keyword>
<dbReference type="PROSITE" id="PS50110">
    <property type="entry name" value="RESPONSE_REGULATORY"/>
    <property type="match status" value="1"/>
</dbReference>
<feature type="compositionally biased region" description="Low complexity" evidence="3">
    <location>
        <begin position="317"/>
        <end position="332"/>
    </location>
</feature>
<dbReference type="InterPro" id="IPR001789">
    <property type="entry name" value="Sig_transdc_resp-reg_receiver"/>
</dbReference>
<dbReference type="PANTHER" id="PTHR43719">
    <property type="entry name" value="TWO-COMPONENT HISTIDINE KINASE"/>
    <property type="match status" value="1"/>
</dbReference>
<dbReference type="PROSITE" id="PS50109">
    <property type="entry name" value="HIS_KIN"/>
    <property type="match status" value="1"/>
</dbReference>
<dbReference type="SUPFAM" id="SSF55874">
    <property type="entry name" value="ATPase domain of HSP90 chaperone/DNA topoisomerase II/histidine kinase"/>
    <property type="match status" value="1"/>
</dbReference>
<feature type="modified residue" description="4-aspartylphosphate" evidence="2">
    <location>
        <position position="1153"/>
    </location>
</feature>
<dbReference type="SUPFAM" id="SSF52172">
    <property type="entry name" value="CheY-like"/>
    <property type="match status" value="1"/>
</dbReference>
<keyword evidence="7" id="KW-1185">Reference proteome</keyword>
<protein>
    <submittedName>
        <fullName evidence="6">Uncharacterized protein</fullName>
    </submittedName>
</protein>
<dbReference type="SMART" id="SM00387">
    <property type="entry name" value="HATPase_c"/>
    <property type="match status" value="1"/>
</dbReference>
<name>A0A9P4V3G2_9PLEO</name>
<dbReference type="SUPFAM" id="SSF55781">
    <property type="entry name" value="GAF domain-like"/>
    <property type="match status" value="1"/>
</dbReference>
<dbReference type="CDD" id="cd00082">
    <property type="entry name" value="HisKA"/>
    <property type="match status" value="1"/>
</dbReference>
<reference evidence="6" key="1">
    <citation type="journal article" date="2020" name="Stud. Mycol.">
        <title>101 Dothideomycetes genomes: a test case for predicting lifestyles and emergence of pathogens.</title>
        <authorList>
            <person name="Haridas S."/>
            <person name="Albert R."/>
            <person name="Binder M."/>
            <person name="Bloem J."/>
            <person name="Labutti K."/>
            <person name="Salamov A."/>
            <person name="Andreopoulos B."/>
            <person name="Baker S."/>
            <person name="Barry K."/>
            <person name="Bills G."/>
            <person name="Bluhm B."/>
            <person name="Cannon C."/>
            <person name="Castanera R."/>
            <person name="Culley D."/>
            <person name="Daum C."/>
            <person name="Ezra D."/>
            <person name="Gonzalez J."/>
            <person name="Henrissat B."/>
            <person name="Kuo A."/>
            <person name="Liang C."/>
            <person name="Lipzen A."/>
            <person name="Lutzoni F."/>
            <person name="Magnuson J."/>
            <person name="Mondo S."/>
            <person name="Nolan M."/>
            <person name="Ohm R."/>
            <person name="Pangilinan J."/>
            <person name="Park H.-J."/>
            <person name="Ramirez L."/>
            <person name="Alfaro M."/>
            <person name="Sun H."/>
            <person name="Tritt A."/>
            <person name="Yoshinaga Y."/>
            <person name="Zwiers L.-H."/>
            <person name="Turgeon B."/>
            <person name="Goodwin S."/>
            <person name="Spatafora J."/>
            <person name="Crous P."/>
            <person name="Grigoriev I."/>
        </authorList>
    </citation>
    <scope>NUCLEOTIDE SEQUENCE</scope>
    <source>
        <strain evidence="6">CBS 125425</strain>
    </source>
</reference>
<feature type="domain" description="Histidine kinase" evidence="4">
    <location>
        <begin position="598"/>
        <end position="865"/>
    </location>
</feature>
<sequence>MDLHPPTPAPARVSPKSKNDMEATDRAKEREFYRYYNHPKQDTVGSDQTTPVAEPVRTDSDPPSQPLDPPRPLPAEDKVLLSLAQLGALRLNVRRCVISFFDRKSSFVLAEATRTLSLDTFEPSFEEDKICWGACVFPKEFAICNVQVNLPLDPVNPNVMPPLVVNDLSLDDRFKHFPSVAGPPYSRFYAGVPIRSPIGHRIGSYCVLDERVRDGITPLELSFMREMAACVMKHLELTRRADDHRLRGLMVKSLGTFAEGKASLQEWWYHSWEPEPVSGSMDGPTASEQRRPASSSSAPRPQLSETINDLRKDSIESSSTSARSTYPTSPASVAPTEGTVMTPASEIDARISENQNAAVAKAEDVTKTASSTKDEDLLSPEVKALFTRAANMILEATEADGVAFFDAKVSTFGGLVDEEFMSDSVGDASSQDKKCTMLGAASATTSRSQGVQYPMTESALRHVIRTYGYGHIFNLDEETAAAAQETIEAAGSGPSTPLTELKSLNMSRRSDSARSQDDENLLREVFPKARSLAMYPLWDVHRDRWFAGAILWTSDPMRVFTSEQELSYLAAFSNSIMAEVARLDTQLADAAKGDFISSISHETRSPLHGILGSAELLRDTRLDANQHNLMQTIETCGKTLLDTINHVLDFAKINSLTRGNSKRSKKTSHSGKQVINPGQGQISDIMSLTSDVDLSVLTEEVLETVFAGWNFQKTAMLGLGRKSAKTPTAPIAIIVDIAQSNEYVLKTQPGGWRRLLMNLFGNALKYTRAGFIRVKLEVVSRRPTVDGDNIKEVKLVVADSGIGMSRDYVNNRLFHSFVQEDPLSQGTGLGLSITKSIVENLDGEIECRSEKGKGTKFTVTCPVKASVLSPAVRAAISTESELLSHAVKRAKGMLVSFVGFEEQGDYFGTKSATLLTLKAMESLCKDWLGMETSTYGEQNAREPDLLIATESGGKWLRARNSTDSNFSLTVPVIVICQGAASAQSTSTSITIPGQIFECTSQPCGPHKLAKALVSCLDRQANKRNSQENLSDVTIQGIEDLSLKDKHLSPSTPLSPILLGNLSNQEIHRPPIKAALSAPEIGSVNTSPKKATATPERQLNCLAVDDNPINLRLLRTFIEKLGHRHSLATNGVEALHAVKDAQSGPDRFDVVLMDINMPEMDGMESTRQIRTFERDAGLPPVSIIALTGVADSEAQQEAFASGVNLFLVKPVRLAELDTVLRGVVTTRQVAEREDAEIEDAEREDAEREDAEREDAEIEDAEREDAEREGGEKEKEKENVDARAGAWAQVGRSSVAPLGPEKENVMHKKSKSSLG</sequence>
<dbReference type="EMBL" id="ML996137">
    <property type="protein sequence ID" value="KAF2735301.1"/>
    <property type="molecule type" value="Genomic_DNA"/>
</dbReference>
<dbReference type="CDD" id="cd17546">
    <property type="entry name" value="REC_hyHK_CKI1_RcsC-like"/>
    <property type="match status" value="1"/>
</dbReference>